<reference evidence="3" key="2">
    <citation type="submission" date="2015-01" db="EMBL/GenBank/DDBJ databases">
        <title>Evolutionary Origins and Diversification of the Mycorrhizal Mutualists.</title>
        <authorList>
            <consortium name="DOE Joint Genome Institute"/>
            <consortium name="Mycorrhizal Genomics Consortium"/>
            <person name="Kohler A."/>
            <person name="Kuo A."/>
            <person name="Nagy L.G."/>
            <person name="Floudas D."/>
            <person name="Copeland A."/>
            <person name="Barry K.W."/>
            <person name="Cichocki N."/>
            <person name="Veneault-Fourrey C."/>
            <person name="LaButti K."/>
            <person name="Lindquist E.A."/>
            <person name="Lipzen A."/>
            <person name="Lundell T."/>
            <person name="Morin E."/>
            <person name="Murat C."/>
            <person name="Riley R."/>
            <person name="Ohm R."/>
            <person name="Sun H."/>
            <person name="Tunlid A."/>
            <person name="Henrissat B."/>
            <person name="Grigoriev I.V."/>
            <person name="Hibbett D.S."/>
            <person name="Martin F."/>
        </authorList>
    </citation>
    <scope>NUCLEOTIDE SEQUENCE [LARGE SCALE GENOMIC DNA]</scope>
    <source>
        <strain evidence="3">Foug A</strain>
    </source>
</reference>
<dbReference type="Proteomes" id="UP000053989">
    <property type="component" value="Unassembled WGS sequence"/>
</dbReference>
<feature type="non-terminal residue" evidence="2">
    <location>
        <position position="1"/>
    </location>
</feature>
<protein>
    <recommendedName>
        <fullName evidence="1">DUF6532 domain-containing protein</fullName>
    </recommendedName>
</protein>
<evidence type="ECO:0000259" key="1">
    <source>
        <dbReference type="Pfam" id="PF20149"/>
    </source>
</evidence>
<accession>A0A0C3E531</accession>
<gene>
    <name evidence="2" type="ORF">SCLCIDRAFT_118063</name>
</gene>
<dbReference type="AlphaFoldDB" id="A0A0C3E531"/>
<organism evidence="2 3">
    <name type="scientific">Scleroderma citrinum Foug A</name>
    <dbReference type="NCBI Taxonomy" id="1036808"/>
    <lineage>
        <taxon>Eukaryota</taxon>
        <taxon>Fungi</taxon>
        <taxon>Dikarya</taxon>
        <taxon>Basidiomycota</taxon>
        <taxon>Agaricomycotina</taxon>
        <taxon>Agaricomycetes</taxon>
        <taxon>Agaricomycetidae</taxon>
        <taxon>Boletales</taxon>
        <taxon>Sclerodermatineae</taxon>
        <taxon>Sclerodermataceae</taxon>
        <taxon>Scleroderma</taxon>
    </lineage>
</organism>
<dbReference type="EMBL" id="KN822037">
    <property type="protein sequence ID" value="KIM63101.1"/>
    <property type="molecule type" value="Genomic_DNA"/>
</dbReference>
<dbReference type="InterPro" id="IPR045341">
    <property type="entry name" value="DUF6532"/>
</dbReference>
<evidence type="ECO:0000313" key="3">
    <source>
        <dbReference type="Proteomes" id="UP000053989"/>
    </source>
</evidence>
<reference evidence="2 3" key="1">
    <citation type="submission" date="2014-04" db="EMBL/GenBank/DDBJ databases">
        <authorList>
            <consortium name="DOE Joint Genome Institute"/>
            <person name="Kuo A."/>
            <person name="Kohler A."/>
            <person name="Nagy L.G."/>
            <person name="Floudas D."/>
            <person name="Copeland A."/>
            <person name="Barry K.W."/>
            <person name="Cichocki N."/>
            <person name="Veneault-Fourrey C."/>
            <person name="LaButti K."/>
            <person name="Lindquist E.A."/>
            <person name="Lipzen A."/>
            <person name="Lundell T."/>
            <person name="Morin E."/>
            <person name="Murat C."/>
            <person name="Sun H."/>
            <person name="Tunlid A."/>
            <person name="Henrissat B."/>
            <person name="Grigoriev I.V."/>
            <person name="Hibbett D.S."/>
            <person name="Martin F."/>
            <person name="Nordberg H.P."/>
            <person name="Cantor M.N."/>
            <person name="Hua S.X."/>
        </authorList>
    </citation>
    <scope>NUCLEOTIDE SEQUENCE [LARGE SCALE GENOMIC DNA]</scope>
    <source>
        <strain evidence="2 3">Foug A</strain>
    </source>
</reference>
<evidence type="ECO:0000313" key="2">
    <source>
        <dbReference type="EMBL" id="KIM63101.1"/>
    </source>
</evidence>
<dbReference type="Pfam" id="PF20149">
    <property type="entry name" value="DUF6532"/>
    <property type="match status" value="1"/>
</dbReference>
<keyword evidence="3" id="KW-1185">Reference proteome</keyword>
<dbReference type="HOGENOM" id="CLU_038181_0_1_1"/>
<name>A0A0C3E531_9AGAM</name>
<dbReference type="OrthoDB" id="2670159at2759"/>
<dbReference type="InParanoid" id="A0A0C3E531"/>
<dbReference type="STRING" id="1036808.A0A0C3E531"/>
<sequence length="288" mass="32388">WRQPCKIQETKGCVAAHNYEVAVCQMGNSVGIPMACLFAKNIYPDHMTAISWAQEAWTEACTHIEAKVKYNNKIIQLITMRTWQLTGELKAKIHPLIEAMYGFNENFNRTSATKNHRLVAQLKTSLGFCYKSLGDPVKDKPRKGLYQHPIIQKAVNITFYANKQDEGVQYPQHFCPFPLTGVALLLTVIECCIDEWADGNKTDVSFMEQAYKEVYTKHIGNLKQFHARSEAHGILPVMLKKLDKNGQYVSHSCLATLLTACSLHAKVAMDIADHLVEDLGNDAFDAAI</sequence>
<proteinExistence type="predicted"/>
<feature type="domain" description="DUF6532" evidence="1">
    <location>
        <begin position="36"/>
        <end position="225"/>
    </location>
</feature>